<protein>
    <submittedName>
        <fullName evidence="2">DUF3784 domain-containing protein</fullName>
    </submittedName>
</protein>
<evidence type="ECO:0000313" key="2">
    <source>
        <dbReference type="EMBL" id="MBC5651521.1"/>
    </source>
</evidence>
<dbReference type="Pfam" id="PF12650">
    <property type="entry name" value="DUF3784"/>
    <property type="match status" value="1"/>
</dbReference>
<keyword evidence="1" id="KW-1133">Transmembrane helix</keyword>
<accession>A0A8I0AD03</accession>
<keyword evidence="1" id="KW-0472">Membrane</keyword>
<evidence type="ECO:0000313" key="3">
    <source>
        <dbReference type="Proteomes" id="UP000652847"/>
    </source>
</evidence>
<dbReference type="EMBL" id="JACOOT010000023">
    <property type="protein sequence ID" value="MBC5651521.1"/>
    <property type="molecule type" value="Genomic_DNA"/>
</dbReference>
<dbReference type="Proteomes" id="UP000652847">
    <property type="component" value="Unassembled WGS sequence"/>
</dbReference>
<keyword evidence="1" id="KW-0812">Transmembrane</keyword>
<feature type="transmembrane region" description="Helical" evidence="1">
    <location>
        <begin position="59"/>
        <end position="88"/>
    </location>
</feature>
<gene>
    <name evidence="2" type="ORF">H8S54_10425</name>
</gene>
<name>A0A8I0AD03_9FIRM</name>
<feature type="transmembrane region" description="Helical" evidence="1">
    <location>
        <begin position="12"/>
        <end position="38"/>
    </location>
</feature>
<proteinExistence type="predicted"/>
<dbReference type="RefSeq" id="WP_021925101.1">
    <property type="nucleotide sequence ID" value="NZ_JACOOT010000023.1"/>
</dbReference>
<keyword evidence="3" id="KW-1185">Reference proteome</keyword>
<dbReference type="AlphaFoldDB" id="A0A8I0AD03"/>
<comment type="caution">
    <text evidence="2">The sequence shown here is derived from an EMBL/GenBank/DDBJ whole genome shotgun (WGS) entry which is preliminary data.</text>
</comment>
<organism evidence="2 3">
    <name type="scientific">Blautia segnis</name>
    <dbReference type="NCBI Taxonomy" id="2763030"/>
    <lineage>
        <taxon>Bacteria</taxon>
        <taxon>Bacillati</taxon>
        <taxon>Bacillota</taxon>
        <taxon>Clostridia</taxon>
        <taxon>Lachnospirales</taxon>
        <taxon>Lachnospiraceae</taxon>
        <taxon>Blautia</taxon>
    </lineage>
</organism>
<sequence length="90" mass="10018">MKLKDISAGPDWVVWIAFIVFAVFSIVLLLGRGSWLISGYNTASKEEKAKYKEKKLCRVMGSGMAVIAVLILIMGVFESILPVFFVYISI</sequence>
<dbReference type="InterPro" id="IPR017259">
    <property type="entry name" value="UCP037672"/>
</dbReference>
<evidence type="ECO:0000256" key="1">
    <source>
        <dbReference type="SAM" id="Phobius"/>
    </source>
</evidence>
<reference evidence="2 3" key="1">
    <citation type="submission" date="2020-08" db="EMBL/GenBank/DDBJ databases">
        <title>Genome public.</title>
        <authorList>
            <person name="Liu C."/>
            <person name="Sun Q."/>
        </authorList>
    </citation>
    <scope>NUCLEOTIDE SEQUENCE [LARGE SCALE GENOMIC DNA]</scope>
    <source>
        <strain evidence="2 3">BX17</strain>
    </source>
</reference>